<evidence type="ECO:0000256" key="2">
    <source>
        <dbReference type="ARBA" id="ARBA00023315"/>
    </source>
</evidence>
<evidence type="ECO:0000313" key="6">
    <source>
        <dbReference type="Proteomes" id="UP000027219"/>
    </source>
</evidence>
<evidence type="ECO:0000313" key="4">
    <source>
        <dbReference type="EMBL" id="KAB0285657.1"/>
    </source>
</evidence>
<dbReference type="PANTHER" id="PTHR43877">
    <property type="entry name" value="AMINOALKYLPHOSPHONATE N-ACETYLTRANSFERASE-RELATED-RELATED"/>
    <property type="match status" value="1"/>
</dbReference>
<dbReference type="Proteomes" id="UP000326789">
    <property type="component" value="Unassembled WGS sequence"/>
</dbReference>
<accession>A0A066UX32</accession>
<evidence type="ECO:0000256" key="1">
    <source>
        <dbReference type="ARBA" id="ARBA00022679"/>
    </source>
</evidence>
<dbReference type="GO" id="GO:0016747">
    <property type="term" value="F:acyltransferase activity, transferring groups other than amino-acyl groups"/>
    <property type="evidence" value="ECO:0007669"/>
    <property type="project" value="InterPro"/>
</dbReference>
<dbReference type="EMBL" id="VWSE01000010">
    <property type="protein sequence ID" value="KAB0285657.1"/>
    <property type="molecule type" value="Genomic_DNA"/>
</dbReference>
<dbReference type="SUPFAM" id="SSF55729">
    <property type="entry name" value="Acyl-CoA N-acyltransferases (Nat)"/>
    <property type="match status" value="1"/>
</dbReference>
<dbReference type="Pfam" id="PF00583">
    <property type="entry name" value="Acetyltransf_1"/>
    <property type="match status" value="1"/>
</dbReference>
<sequence length="138" mass="15258">MDISDYQQVMNLWSETEGMQLREADSEENIGKYLERNPNLSFVALQGEQIVGAILVGTDGRRGYIQHLAVSKACRGQGLGAKLISNAVDALSSIGIAKTHLFVINDNLNAQAFYENIGWHPRDEIRMFSFNASNVGNI</sequence>
<feature type="domain" description="N-acetyltransferase" evidence="3">
    <location>
        <begin position="1"/>
        <end position="138"/>
    </location>
</feature>
<dbReference type="PROSITE" id="PS51186">
    <property type="entry name" value="GNAT"/>
    <property type="match status" value="1"/>
</dbReference>
<dbReference type="OrthoDB" id="1821130at2"/>
<gene>
    <name evidence="4" type="ORF">F2P58_23820</name>
    <name evidence="5" type="ORF">VFDL14_21985</name>
</gene>
<dbReference type="AlphaFoldDB" id="A0A066UX32"/>
<reference evidence="5 6" key="1">
    <citation type="submission" date="2014-02" db="EMBL/GenBank/DDBJ databases">
        <title>Vibrio fortis Dalian14 Genome Sequencing.</title>
        <authorList>
            <person name="Wang Y."/>
            <person name="Song L."/>
            <person name="Liu G."/>
            <person name="Ding J."/>
        </authorList>
    </citation>
    <scope>NUCLEOTIDE SEQUENCE [LARGE SCALE GENOMIC DNA]</scope>
    <source>
        <strain evidence="5 6">Dalian14</strain>
    </source>
</reference>
<name>A0A066UX32_9VIBR</name>
<keyword evidence="6" id="KW-1185">Reference proteome</keyword>
<dbReference type="EMBL" id="JFFR01000013">
    <property type="protein sequence ID" value="KDN28798.1"/>
    <property type="molecule type" value="Genomic_DNA"/>
</dbReference>
<dbReference type="InterPro" id="IPR000182">
    <property type="entry name" value="GNAT_dom"/>
</dbReference>
<comment type="caution">
    <text evidence="5">The sequence shown here is derived from an EMBL/GenBank/DDBJ whole genome shotgun (WGS) entry which is preliminary data.</text>
</comment>
<evidence type="ECO:0000259" key="3">
    <source>
        <dbReference type="PROSITE" id="PS51186"/>
    </source>
</evidence>
<reference evidence="4 7" key="2">
    <citation type="submission" date="2019-09" db="EMBL/GenBank/DDBJ databases">
        <title>Whole genome sequence of Vibrio fortis.</title>
        <authorList>
            <person name="Das S.K."/>
        </authorList>
    </citation>
    <scope>NUCLEOTIDE SEQUENCE [LARGE SCALE GENOMIC DNA]</scope>
    <source>
        <strain evidence="4 7">AN60</strain>
    </source>
</reference>
<organism evidence="5 6">
    <name type="scientific">Vibrio fortis</name>
    <dbReference type="NCBI Taxonomy" id="212667"/>
    <lineage>
        <taxon>Bacteria</taxon>
        <taxon>Pseudomonadati</taxon>
        <taxon>Pseudomonadota</taxon>
        <taxon>Gammaproteobacteria</taxon>
        <taxon>Vibrionales</taxon>
        <taxon>Vibrionaceae</taxon>
        <taxon>Vibrio</taxon>
    </lineage>
</organism>
<keyword evidence="2" id="KW-0012">Acyltransferase</keyword>
<evidence type="ECO:0000313" key="7">
    <source>
        <dbReference type="Proteomes" id="UP000326789"/>
    </source>
</evidence>
<dbReference type="CDD" id="cd04301">
    <property type="entry name" value="NAT_SF"/>
    <property type="match status" value="1"/>
</dbReference>
<evidence type="ECO:0000313" key="5">
    <source>
        <dbReference type="EMBL" id="KDN28798.1"/>
    </source>
</evidence>
<protein>
    <submittedName>
        <fullName evidence="5">GCN5 family acetyltransferase</fullName>
    </submittedName>
    <submittedName>
        <fullName evidence="4">GNAT family N-acetyltransferase</fullName>
    </submittedName>
</protein>
<dbReference type="Gene3D" id="3.40.630.30">
    <property type="match status" value="1"/>
</dbReference>
<dbReference type="STRING" id="212667.VFDL14_21985"/>
<keyword evidence="1 5" id="KW-0808">Transferase</keyword>
<proteinExistence type="predicted"/>
<dbReference type="InterPro" id="IPR016181">
    <property type="entry name" value="Acyl_CoA_acyltransferase"/>
</dbReference>
<dbReference type="Proteomes" id="UP000027219">
    <property type="component" value="Unassembled WGS sequence"/>
</dbReference>
<dbReference type="RefSeq" id="WP_032550662.1">
    <property type="nucleotide sequence ID" value="NZ_JBEEAX010000005.1"/>
</dbReference>
<dbReference type="InterPro" id="IPR050832">
    <property type="entry name" value="Bact_Acetyltransf"/>
</dbReference>